<dbReference type="AlphaFoldDB" id="A0A9X0R0S1"/>
<organism evidence="3 4">
    <name type="scientific">Siccirubricoccus deserti</name>
    <dbReference type="NCBI Taxonomy" id="2013562"/>
    <lineage>
        <taxon>Bacteria</taxon>
        <taxon>Pseudomonadati</taxon>
        <taxon>Pseudomonadota</taxon>
        <taxon>Alphaproteobacteria</taxon>
        <taxon>Acetobacterales</taxon>
        <taxon>Roseomonadaceae</taxon>
        <taxon>Siccirubricoccus</taxon>
    </lineage>
</organism>
<name>A0A9X0R0S1_9PROT</name>
<evidence type="ECO:0000256" key="1">
    <source>
        <dbReference type="SAM" id="SignalP"/>
    </source>
</evidence>
<dbReference type="SUPFAM" id="SSF50370">
    <property type="entry name" value="Ricin B-like lectins"/>
    <property type="match status" value="1"/>
</dbReference>
<dbReference type="Pfam" id="PF00652">
    <property type="entry name" value="Ricin_B_lectin"/>
    <property type="match status" value="1"/>
</dbReference>
<dbReference type="PROSITE" id="PS50231">
    <property type="entry name" value="RICIN_B_LECTIN"/>
    <property type="match status" value="1"/>
</dbReference>
<comment type="caution">
    <text evidence="3">The sequence shown here is derived from an EMBL/GenBank/DDBJ whole genome shotgun (WGS) entry which is preliminary data.</text>
</comment>
<reference evidence="3" key="1">
    <citation type="submission" date="2020-08" db="EMBL/GenBank/DDBJ databases">
        <authorList>
            <person name="Hu Y."/>
            <person name="Nguyen S.V."/>
            <person name="Li F."/>
            <person name="Fanning S."/>
        </authorList>
    </citation>
    <scope>NUCLEOTIDE SEQUENCE</scope>
    <source>
        <strain evidence="3">SYSU D8009</strain>
    </source>
</reference>
<dbReference type="PROSITE" id="PS50240">
    <property type="entry name" value="TRYPSIN_DOM"/>
    <property type="match status" value="1"/>
</dbReference>
<keyword evidence="3" id="KW-0378">Hydrolase</keyword>
<dbReference type="SUPFAM" id="SSF50494">
    <property type="entry name" value="Trypsin-like serine proteases"/>
    <property type="match status" value="1"/>
</dbReference>
<dbReference type="PROSITE" id="PS00134">
    <property type="entry name" value="TRYPSIN_HIS"/>
    <property type="match status" value="1"/>
</dbReference>
<evidence type="ECO:0000259" key="2">
    <source>
        <dbReference type="PROSITE" id="PS50240"/>
    </source>
</evidence>
<feature type="domain" description="Peptidase S1" evidence="2">
    <location>
        <begin position="38"/>
        <end position="283"/>
    </location>
</feature>
<sequence>MASRPLLLLGLLGGIAWHGPAGAQPPPENIGTVQQPLVVPGTVVDAATREAQGLLTLTTPEGRCSASMLNDYWAITAAHCVYSRAGTCPVFAANQLQLTADWPRNAGGWVGGSKTVQARQVVVYGTPVSCPTSLRGTPNDIAILQVGLHDFGRSDVRERKLEAQRPQSNAAVTAFGRGINALAFMQGTTPMPSVSDGAYRSVEFAITGVETNEFSFFGGAGAVIAGGDSGGPSLIQDWDNPLSPQRRLEWRLIGVHSRCSTTCLAGQSCTGANAWRWVSQVNQCWDASILPVREAILAAIAAVPPDDGFVGDFGRVPPEVLARKRALYAVNIDEPLVAPAGAAIDVQLTFESCHSLRVVQGCPVEPRYEIWSYNPATHQILHTESGKCLNISGARHDPGAWIILYPCVNAPNERWTATGTSVLTFRSDLTGLCLHAVPGRLGRRTQVGFTLPTPGTLTQMPCDGSTAQQFRDVDADWARRNGPR</sequence>
<gene>
    <name evidence="3" type="ORF">H7965_17750</name>
</gene>
<proteinExistence type="predicted"/>
<keyword evidence="3" id="KW-0645">Protease</keyword>
<keyword evidence="1" id="KW-0732">Signal</keyword>
<dbReference type="InterPro" id="IPR043504">
    <property type="entry name" value="Peptidase_S1_PA_chymotrypsin"/>
</dbReference>
<dbReference type="GO" id="GO:0006508">
    <property type="term" value="P:proteolysis"/>
    <property type="evidence" value="ECO:0007669"/>
    <property type="project" value="UniProtKB-KW"/>
</dbReference>
<dbReference type="InterPro" id="IPR035992">
    <property type="entry name" value="Ricin_B-like_lectins"/>
</dbReference>
<dbReference type="Gene3D" id="2.80.10.50">
    <property type="match status" value="1"/>
</dbReference>
<dbReference type="Proteomes" id="UP000600101">
    <property type="component" value="Unassembled WGS sequence"/>
</dbReference>
<dbReference type="Gene3D" id="2.40.10.10">
    <property type="entry name" value="Trypsin-like serine proteases"/>
    <property type="match status" value="1"/>
</dbReference>
<dbReference type="InterPro" id="IPR000772">
    <property type="entry name" value="Ricin_B_lectin"/>
</dbReference>
<keyword evidence="4" id="KW-1185">Reference proteome</keyword>
<dbReference type="InterPro" id="IPR009003">
    <property type="entry name" value="Peptidase_S1_PA"/>
</dbReference>
<dbReference type="Pfam" id="PF00089">
    <property type="entry name" value="Trypsin"/>
    <property type="match status" value="1"/>
</dbReference>
<dbReference type="InterPro" id="IPR001254">
    <property type="entry name" value="Trypsin_dom"/>
</dbReference>
<evidence type="ECO:0000313" key="4">
    <source>
        <dbReference type="Proteomes" id="UP000600101"/>
    </source>
</evidence>
<evidence type="ECO:0000313" key="3">
    <source>
        <dbReference type="EMBL" id="MBC4017160.1"/>
    </source>
</evidence>
<protein>
    <submittedName>
        <fullName evidence="3">Trypsin-like serine protease</fullName>
    </submittedName>
</protein>
<dbReference type="CDD" id="cd00161">
    <property type="entry name" value="beta-trefoil_Ricin-like"/>
    <property type="match status" value="1"/>
</dbReference>
<dbReference type="InterPro" id="IPR018114">
    <property type="entry name" value="TRYPSIN_HIS"/>
</dbReference>
<feature type="chain" id="PRO_5040940132" evidence="1">
    <location>
        <begin position="24"/>
        <end position="484"/>
    </location>
</feature>
<feature type="signal peptide" evidence="1">
    <location>
        <begin position="1"/>
        <end position="23"/>
    </location>
</feature>
<dbReference type="GO" id="GO:0004252">
    <property type="term" value="F:serine-type endopeptidase activity"/>
    <property type="evidence" value="ECO:0007669"/>
    <property type="project" value="InterPro"/>
</dbReference>
<accession>A0A9X0R0S1</accession>
<dbReference type="EMBL" id="JACOMF010000023">
    <property type="protein sequence ID" value="MBC4017160.1"/>
    <property type="molecule type" value="Genomic_DNA"/>
</dbReference>
<dbReference type="RefSeq" id="WP_186771919.1">
    <property type="nucleotide sequence ID" value="NZ_JACOMF010000023.1"/>
</dbReference>